<protein>
    <submittedName>
        <fullName evidence="1">Uncharacterized protein</fullName>
    </submittedName>
</protein>
<dbReference type="AlphaFoldDB" id="A0A077PTH2"/>
<dbReference type="HOGENOM" id="CLU_2426277_0_0_6"/>
<dbReference type="EMBL" id="CBSZ010000155">
    <property type="protein sequence ID" value="CDH24086.1"/>
    <property type="molecule type" value="Genomic_DNA"/>
</dbReference>
<reference evidence="1" key="1">
    <citation type="submission" date="2013-07" db="EMBL/GenBank/DDBJ databases">
        <title>Sub-species coevolution in mutualistic symbiosis.</title>
        <authorList>
            <person name="Murfin K."/>
            <person name="Klassen J."/>
            <person name="Lee M."/>
            <person name="Forst S."/>
            <person name="Stock P."/>
            <person name="Goodrich-Blair H."/>
        </authorList>
    </citation>
    <scope>NUCLEOTIDE SEQUENCE [LARGE SCALE GENOMIC DNA]</scope>
    <source>
        <strain evidence="1">Kraussei Becker Underwood</strain>
    </source>
</reference>
<evidence type="ECO:0000313" key="2">
    <source>
        <dbReference type="Proteomes" id="UP000028493"/>
    </source>
</evidence>
<comment type="caution">
    <text evidence="1">The sequence shown here is derived from an EMBL/GenBank/DDBJ whole genome shotgun (WGS) entry which is preliminary data.</text>
</comment>
<gene>
    <name evidence="1" type="ORF">XBKB1_2380002</name>
</gene>
<dbReference type="Proteomes" id="UP000028493">
    <property type="component" value="Unassembled WGS sequence"/>
</dbReference>
<accession>A0A077PTH2</accession>
<evidence type="ECO:0000313" key="1">
    <source>
        <dbReference type="EMBL" id="CDH24086.1"/>
    </source>
</evidence>
<name>A0A077PTH2_XENBV</name>
<sequence>MSAFQHVADGLTHGVSVRQLSCFQRSAAIGNHLIIVAGHQNLLSVAVHYQIGIVSHNDNLPVLFYLTEQWDEMVHDKVVIKVVLGLVEHKR</sequence>
<proteinExistence type="predicted"/>
<organism evidence="1 2">
    <name type="scientific">Xenorhabdus bovienii str. kraussei Becker Underwood</name>
    <dbReference type="NCBI Taxonomy" id="1398204"/>
    <lineage>
        <taxon>Bacteria</taxon>
        <taxon>Pseudomonadati</taxon>
        <taxon>Pseudomonadota</taxon>
        <taxon>Gammaproteobacteria</taxon>
        <taxon>Enterobacterales</taxon>
        <taxon>Morganellaceae</taxon>
        <taxon>Xenorhabdus</taxon>
    </lineage>
</organism>